<keyword evidence="2" id="KW-1185">Reference proteome</keyword>
<name>A0ACB9BIN4_CICIN</name>
<proteinExistence type="predicted"/>
<evidence type="ECO:0000313" key="1">
    <source>
        <dbReference type="EMBL" id="KAI3721781.1"/>
    </source>
</evidence>
<dbReference type="Proteomes" id="UP001055811">
    <property type="component" value="Linkage Group LG06"/>
</dbReference>
<organism evidence="1 2">
    <name type="scientific">Cichorium intybus</name>
    <name type="common">Chicory</name>
    <dbReference type="NCBI Taxonomy" id="13427"/>
    <lineage>
        <taxon>Eukaryota</taxon>
        <taxon>Viridiplantae</taxon>
        <taxon>Streptophyta</taxon>
        <taxon>Embryophyta</taxon>
        <taxon>Tracheophyta</taxon>
        <taxon>Spermatophyta</taxon>
        <taxon>Magnoliopsida</taxon>
        <taxon>eudicotyledons</taxon>
        <taxon>Gunneridae</taxon>
        <taxon>Pentapetalae</taxon>
        <taxon>asterids</taxon>
        <taxon>campanulids</taxon>
        <taxon>Asterales</taxon>
        <taxon>Asteraceae</taxon>
        <taxon>Cichorioideae</taxon>
        <taxon>Cichorieae</taxon>
        <taxon>Cichoriinae</taxon>
        <taxon>Cichorium</taxon>
    </lineage>
</organism>
<gene>
    <name evidence="1" type="ORF">L2E82_32799</name>
</gene>
<comment type="caution">
    <text evidence="1">The sequence shown here is derived from an EMBL/GenBank/DDBJ whole genome shotgun (WGS) entry which is preliminary data.</text>
</comment>
<reference evidence="2" key="1">
    <citation type="journal article" date="2022" name="Mol. Ecol. Resour.">
        <title>The genomes of chicory, endive, great burdock and yacon provide insights into Asteraceae palaeo-polyploidization history and plant inulin production.</title>
        <authorList>
            <person name="Fan W."/>
            <person name="Wang S."/>
            <person name="Wang H."/>
            <person name="Wang A."/>
            <person name="Jiang F."/>
            <person name="Liu H."/>
            <person name="Zhao H."/>
            <person name="Xu D."/>
            <person name="Zhang Y."/>
        </authorList>
    </citation>
    <scope>NUCLEOTIDE SEQUENCE [LARGE SCALE GENOMIC DNA]</scope>
    <source>
        <strain evidence="2">cv. Punajuju</strain>
    </source>
</reference>
<protein>
    <submittedName>
        <fullName evidence="1">Uncharacterized protein</fullName>
    </submittedName>
</protein>
<sequence length="104" mass="11860">MSTVNWTFEEDKVFENAHVQCPEDAVERWALIAELLPGKTAADVEAHYKILLEDLEAIEAGLVPLPRYKDDPEEEKAEDSKRKKSKWNKKQGRSKPPAEGKIEV</sequence>
<dbReference type="EMBL" id="CM042014">
    <property type="protein sequence ID" value="KAI3721781.1"/>
    <property type="molecule type" value="Genomic_DNA"/>
</dbReference>
<evidence type="ECO:0000313" key="2">
    <source>
        <dbReference type="Proteomes" id="UP001055811"/>
    </source>
</evidence>
<reference evidence="1 2" key="2">
    <citation type="journal article" date="2022" name="Mol. Ecol. Resour.">
        <title>The genomes of chicory, endive, great burdock and yacon provide insights into Asteraceae paleo-polyploidization history and plant inulin production.</title>
        <authorList>
            <person name="Fan W."/>
            <person name="Wang S."/>
            <person name="Wang H."/>
            <person name="Wang A."/>
            <person name="Jiang F."/>
            <person name="Liu H."/>
            <person name="Zhao H."/>
            <person name="Xu D."/>
            <person name="Zhang Y."/>
        </authorList>
    </citation>
    <scope>NUCLEOTIDE SEQUENCE [LARGE SCALE GENOMIC DNA]</scope>
    <source>
        <strain evidence="2">cv. Punajuju</strain>
        <tissue evidence="1">Leaves</tissue>
    </source>
</reference>
<accession>A0ACB9BIN4</accession>